<accession>A0A497F2P6</accession>
<feature type="binding site" evidence="6">
    <location>
        <begin position="143"/>
        <end position="144"/>
    </location>
    <ligand>
        <name>S-methyl-5'-thioadenosine</name>
        <dbReference type="ChEBI" id="CHEBI:17509"/>
    </ligand>
</feature>
<comment type="caution">
    <text evidence="6">Lacks conserved residue(s) required for the propagation of feature annotation.</text>
</comment>
<dbReference type="AlphaFoldDB" id="A0A497F2P6"/>
<dbReference type="InterPro" id="IPR030373">
    <property type="entry name" value="PABS_CS"/>
</dbReference>
<dbReference type="EC" id="2.5.1.16" evidence="6"/>
<comment type="catalytic activity">
    <reaction evidence="6 9">
        <text>S-adenosyl 3-(methylsulfanyl)propylamine + putrescine = S-methyl-5'-thioadenosine + spermidine + H(+)</text>
        <dbReference type="Rhea" id="RHEA:12721"/>
        <dbReference type="ChEBI" id="CHEBI:15378"/>
        <dbReference type="ChEBI" id="CHEBI:17509"/>
        <dbReference type="ChEBI" id="CHEBI:57443"/>
        <dbReference type="ChEBI" id="CHEBI:57834"/>
        <dbReference type="ChEBI" id="CHEBI:326268"/>
        <dbReference type="EC" id="2.5.1.16"/>
    </reaction>
</comment>
<comment type="catalytic activity">
    <reaction evidence="5">
        <text>S-adenosyl 3-(methylsulfanyl)propylamine + spermidine = thermospermine + S-methyl-5'-thioadenosine + H(+)</text>
        <dbReference type="Rhea" id="RHEA:30515"/>
        <dbReference type="ChEBI" id="CHEBI:15378"/>
        <dbReference type="ChEBI" id="CHEBI:17509"/>
        <dbReference type="ChEBI" id="CHEBI:57443"/>
        <dbReference type="ChEBI" id="CHEBI:57834"/>
        <dbReference type="ChEBI" id="CHEBI:59903"/>
        <dbReference type="EC" id="2.5.1.79"/>
    </reaction>
</comment>
<dbReference type="InterPro" id="IPR001045">
    <property type="entry name" value="Spermi_synthase"/>
</dbReference>
<keyword evidence="2" id="KW-0963">Cytoplasm</keyword>
<feature type="binding site" evidence="6">
    <location>
        <position position="36"/>
    </location>
    <ligand>
        <name>S-methyl-5'-thioadenosine</name>
        <dbReference type="ChEBI" id="CHEBI:17509"/>
    </ligand>
</feature>
<evidence type="ECO:0000259" key="10">
    <source>
        <dbReference type="PROSITE" id="PS51006"/>
    </source>
</evidence>
<dbReference type="Pfam" id="PF01564">
    <property type="entry name" value="Spermine_synth"/>
    <property type="match status" value="1"/>
</dbReference>
<evidence type="ECO:0000256" key="5">
    <source>
        <dbReference type="ARBA" id="ARBA00048874"/>
    </source>
</evidence>
<dbReference type="NCBIfam" id="NF037959">
    <property type="entry name" value="MFS_SpdSyn"/>
    <property type="match status" value="1"/>
</dbReference>
<dbReference type="GO" id="GO:0008295">
    <property type="term" value="P:spermidine biosynthetic process"/>
    <property type="evidence" value="ECO:0007669"/>
    <property type="project" value="UniProtKB-UniRule"/>
</dbReference>
<gene>
    <name evidence="6" type="primary">speE</name>
    <name evidence="11" type="ORF">DRJ26_03635</name>
</gene>
<dbReference type="InterPro" id="IPR029063">
    <property type="entry name" value="SAM-dependent_MTases_sf"/>
</dbReference>
<comment type="pathway">
    <text evidence="6">Amine and polyamine biosynthesis; spermidine biosynthesis; spermidine from putrescine: step 1/1.</text>
</comment>
<keyword evidence="4 6" id="KW-0620">Polyamine biosynthesis</keyword>
<comment type="function">
    <text evidence="6">Catalyzes the irreversible transfer of a propylamine group from the amino donor S-adenosylmethioninamine (decarboxy-AdoMet) to putrescine (1,4-diaminobutane) to yield spermidine.</text>
</comment>
<sequence length="287" mass="32783">MFKELGSLLAYQHMSRTSIMMAKVKRVIASKKSKYQRIEIVELEEFGKALILDGLIQSTEADEAYYHESLVHPAMTLHPNPKKVLIIGGGEGATLKEVLKHNTVEKAVMVDIDEEVIEMCKKHLTTMHQGSFNNPKAKIIITDGLKYIAETNETYNVIILDLTDPYASRIAQKLYTQEFYRNIYSKLTEDGVMVTQAGNSFFYHEEYSQALKSIKTVFPIVLEYNVWIPSFAYACNFILASKQNYPTEIPAEEVDRRLNKRGVKTKFFNGKTYTAIINMPIYVNLKA</sequence>
<dbReference type="GO" id="GO:0010487">
    <property type="term" value="F:thermospermine synthase activity"/>
    <property type="evidence" value="ECO:0007669"/>
    <property type="project" value="UniProtKB-EC"/>
</dbReference>
<dbReference type="HAMAP" id="MF_00198">
    <property type="entry name" value="Spermidine_synth"/>
    <property type="match status" value="1"/>
</dbReference>
<dbReference type="GO" id="GO:0004766">
    <property type="term" value="F:spermidine synthase activity"/>
    <property type="evidence" value="ECO:0007669"/>
    <property type="project" value="UniProtKB-UniRule"/>
</dbReference>
<evidence type="ECO:0000313" key="12">
    <source>
        <dbReference type="Proteomes" id="UP000269499"/>
    </source>
</evidence>
<feature type="binding site" evidence="6">
    <location>
        <position position="111"/>
    </location>
    <ligand>
        <name>S-methyl-5'-thioadenosine</name>
        <dbReference type="ChEBI" id="CHEBI:17509"/>
    </ligand>
</feature>
<evidence type="ECO:0000256" key="2">
    <source>
        <dbReference type="ARBA" id="ARBA00022490"/>
    </source>
</evidence>
<reference evidence="11 12" key="1">
    <citation type="submission" date="2018-06" db="EMBL/GenBank/DDBJ databases">
        <title>Extensive metabolic versatility and redundancy in microbially diverse, dynamic hydrothermal sediments.</title>
        <authorList>
            <person name="Dombrowski N."/>
            <person name="Teske A."/>
            <person name="Baker B.J."/>
        </authorList>
    </citation>
    <scope>NUCLEOTIDE SEQUENCE [LARGE SCALE GENOMIC DNA]</scope>
    <source>
        <strain evidence="11">B20_G2</strain>
    </source>
</reference>
<name>A0A497F2P6_9CREN</name>
<evidence type="ECO:0000256" key="7">
    <source>
        <dbReference type="PROSITE-ProRule" id="PRU00354"/>
    </source>
</evidence>
<keyword evidence="3 6" id="KW-0808">Transferase</keyword>
<evidence type="ECO:0000256" key="4">
    <source>
        <dbReference type="ARBA" id="ARBA00023115"/>
    </source>
</evidence>
<feature type="active site" description="Proton acceptor" evidence="6 7">
    <location>
        <position position="161"/>
    </location>
</feature>
<keyword evidence="6 9" id="KW-0745">Spermidine biosynthesis</keyword>
<dbReference type="NCBIfam" id="NF002010">
    <property type="entry name" value="PRK00811.1"/>
    <property type="match status" value="1"/>
</dbReference>
<comment type="caution">
    <text evidence="11">The sequence shown here is derived from an EMBL/GenBank/DDBJ whole genome shotgun (WGS) entry which is preliminary data.</text>
</comment>
<dbReference type="PANTHER" id="PTHR43317">
    <property type="entry name" value="THERMOSPERMINE SYNTHASE ACAULIS5"/>
    <property type="match status" value="1"/>
</dbReference>
<dbReference type="PROSITE" id="PS51006">
    <property type="entry name" value="PABS_2"/>
    <property type="match status" value="1"/>
</dbReference>
<evidence type="ECO:0000256" key="3">
    <source>
        <dbReference type="ARBA" id="ARBA00022679"/>
    </source>
</evidence>
<dbReference type="InterPro" id="IPR035246">
    <property type="entry name" value="Spermidine_synt_N"/>
</dbReference>
<comment type="subunit">
    <text evidence="6">Homodimer or homotetramer.</text>
</comment>
<proteinExistence type="inferred from homology"/>
<dbReference type="PROSITE" id="PS01330">
    <property type="entry name" value="PABS_1"/>
    <property type="match status" value="1"/>
</dbReference>
<dbReference type="Proteomes" id="UP000269499">
    <property type="component" value="Unassembled WGS sequence"/>
</dbReference>
<dbReference type="EMBL" id="QMRA01000076">
    <property type="protein sequence ID" value="RLE53228.1"/>
    <property type="molecule type" value="Genomic_DNA"/>
</dbReference>
<feature type="domain" description="PABS" evidence="10">
    <location>
        <begin position="1"/>
        <end position="242"/>
    </location>
</feature>
<organism evidence="11 12">
    <name type="scientific">Thermoproteota archaeon</name>
    <dbReference type="NCBI Taxonomy" id="2056631"/>
    <lineage>
        <taxon>Archaea</taxon>
        <taxon>Thermoproteota</taxon>
    </lineage>
</organism>
<dbReference type="NCBIfam" id="TIGR00417">
    <property type="entry name" value="speE"/>
    <property type="match status" value="1"/>
</dbReference>
<evidence type="ECO:0000256" key="6">
    <source>
        <dbReference type="HAMAP-Rule" id="MF_00198"/>
    </source>
</evidence>
<evidence type="ECO:0000256" key="1">
    <source>
        <dbReference type="ARBA" id="ARBA00007867"/>
    </source>
</evidence>
<feature type="binding site" evidence="6">
    <location>
        <position position="67"/>
    </location>
    <ligand>
        <name>spermidine</name>
        <dbReference type="ChEBI" id="CHEBI:57834"/>
    </ligand>
</feature>
<comment type="similarity">
    <text evidence="1 6 8">Belongs to the spermidine/spermine synthase family.</text>
</comment>
<feature type="binding site" evidence="6">
    <location>
        <position position="91"/>
    </location>
    <ligand>
        <name>spermidine</name>
        <dbReference type="ChEBI" id="CHEBI:57834"/>
    </ligand>
</feature>
<dbReference type="UniPathway" id="UPA00248">
    <property type="reaction ID" value="UER00314"/>
</dbReference>
<dbReference type="Gene3D" id="3.40.50.150">
    <property type="entry name" value="Vaccinia Virus protein VP39"/>
    <property type="match status" value="1"/>
</dbReference>
<evidence type="ECO:0000256" key="8">
    <source>
        <dbReference type="RuleBase" id="RU003836"/>
    </source>
</evidence>
<dbReference type="Pfam" id="PF17284">
    <property type="entry name" value="Spermine_synt_N"/>
    <property type="match status" value="1"/>
</dbReference>
<evidence type="ECO:0000313" key="11">
    <source>
        <dbReference type="EMBL" id="RLE53228.1"/>
    </source>
</evidence>
<dbReference type="FunFam" id="3.40.50.150:FF:000088">
    <property type="entry name" value="Polyamine aminopropyltransferase"/>
    <property type="match status" value="1"/>
</dbReference>
<evidence type="ECO:0000256" key="9">
    <source>
        <dbReference type="RuleBase" id="RU003837"/>
    </source>
</evidence>
<dbReference type="InterPro" id="IPR037163">
    <property type="entry name" value="Spermidine_synt_N_sf"/>
</dbReference>
<dbReference type="CDD" id="cd02440">
    <property type="entry name" value="AdoMet_MTases"/>
    <property type="match status" value="1"/>
</dbReference>
<protein>
    <recommendedName>
        <fullName evidence="6">Polyamine aminopropyltransferase</fullName>
    </recommendedName>
    <alternativeName>
        <fullName evidence="6">Putrescine aminopropyltransferase</fullName>
        <shortName evidence="6">PAPT</shortName>
    </alternativeName>
    <alternativeName>
        <fullName evidence="6">Spermidine synthase</fullName>
        <shortName evidence="6">SPDS</shortName>
        <shortName evidence="6">SPDSY</shortName>
        <ecNumber evidence="6">2.5.1.16</ecNumber>
    </alternativeName>
</protein>
<dbReference type="SUPFAM" id="SSF53335">
    <property type="entry name" value="S-adenosyl-L-methionine-dependent methyltransferases"/>
    <property type="match status" value="1"/>
</dbReference>
<dbReference type="Gene3D" id="2.30.140.10">
    <property type="entry name" value="Spermidine synthase, tetramerisation domain"/>
    <property type="match status" value="1"/>
</dbReference>
<dbReference type="PANTHER" id="PTHR43317:SF1">
    <property type="entry name" value="THERMOSPERMINE SYNTHASE ACAULIS5"/>
    <property type="match status" value="1"/>
</dbReference>
<dbReference type="InterPro" id="IPR030374">
    <property type="entry name" value="PABS"/>
</dbReference>